<organism evidence="2 3">
    <name type="scientific">Acrocarpospora corrugata</name>
    <dbReference type="NCBI Taxonomy" id="35763"/>
    <lineage>
        <taxon>Bacteria</taxon>
        <taxon>Bacillati</taxon>
        <taxon>Actinomycetota</taxon>
        <taxon>Actinomycetes</taxon>
        <taxon>Streptosporangiales</taxon>
        <taxon>Streptosporangiaceae</taxon>
        <taxon>Acrocarpospora</taxon>
    </lineage>
</organism>
<gene>
    <name evidence="2" type="ORF">Acor_18340</name>
</gene>
<feature type="region of interest" description="Disordered" evidence="1">
    <location>
        <begin position="1"/>
        <end position="20"/>
    </location>
</feature>
<accession>A0A5M3VY79</accession>
<dbReference type="OrthoDB" id="9985446at2"/>
<dbReference type="Proteomes" id="UP000334990">
    <property type="component" value="Unassembled WGS sequence"/>
</dbReference>
<dbReference type="EMBL" id="BLAD01000041">
    <property type="protein sequence ID" value="GER99770.1"/>
    <property type="molecule type" value="Genomic_DNA"/>
</dbReference>
<evidence type="ECO:0000313" key="3">
    <source>
        <dbReference type="Proteomes" id="UP000334990"/>
    </source>
</evidence>
<name>A0A5M3VY79_9ACTN</name>
<evidence type="ECO:0000313" key="2">
    <source>
        <dbReference type="EMBL" id="GER99770.1"/>
    </source>
</evidence>
<protein>
    <submittedName>
        <fullName evidence="2">Uncharacterized protein</fullName>
    </submittedName>
</protein>
<comment type="caution">
    <text evidence="2">The sequence shown here is derived from an EMBL/GenBank/DDBJ whole genome shotgun (WGS) entry which is preliminary data.</text>
</comment>
<dbReference type="AlphaFoldDB" id="A0A5M3VY79"/>
<sequence length="88" mass="9053">MLATSGPTEGSAPAGGIDVKPGSLFVSLDCVGGATLTLKLPPVTELAIPCAADKVTSTFNEVVLKNARVISLRVEAPAEVTWAFKVQQ</sequence>
<reference evidence="2 3" key="1">
    <citation type="submission" date="2019-10" db="EMBL/GenBank/DDBJ databases">
        <title>Whole genome shotgun sequence of Acrocarpospora corrugata NBRC 13972.</title>
        <authorList>
            <person name="Ichikawa N."/>
            <person name="Kimura A."/>
            <person name="Kitahashi Y."/>
            <person name="Komaki H."/>
            <person name="Oguchi A."/>
        </authorList>
    </citation>
    <scope>NUCLEOTIDE SEQUENCE [LARGE SCALE GENOMIC DNA]</scope>
    <source>
        <strain evidence="2 3">NBRC 13972</strain>
    </source>
</reference>
<proteinExistence type="predicted"/>
<evidence type="ECO:0000256" key="1">
    <source>
        <dbReference type="SAM" id="MobiDB-lite"/>
    </source>
</evidence>
<dbReference type="RefSeq" id="WP_155336143.1">
    <property type="nucleotide sequence ID" value="NZ_BAAABN010000020.1"/>
</dbReference>
<keyword evidence="3" id="KW-1185">Reference proteome</keyword>